<accession>A0ABQ5A0E2</accession>
<proteinExistence type="predicted"/>
<evidence type="ECO:0000256" key="1">
    <source>
        <dbReference type="SAM" id="MobiDB-lite"/>
    </source>
</evidence>
<reference evidence="2" key="2">
    <citation type="submission" date="2022-01" db="EMBL/GenBank/DDBJ databases">
        <authorList>
            <person name="Yamashiro T."/>
            <person name="Shiraishi A."/>
            <person name="Satake H."/>
            <person name="Nakayama K."/>
        </authorList>
    </citation>
    <scope>NUCLEOTIDE SEQUENCE</scope>
</reference>
<feature type="region of interest" description="Disordered" evidence="1">
    <location>
        <begin position="22"/>
        <end position="41"/>
    </location>
</feature>
<protein>
    <submittedName>
        <fullName evidence="2">Uncharacterized protein</fullName>
    </submittedName>
</protein>
<dbReference type="EMBL" id="BQNB010011857">
    <property type="protein sequence ID" value="GJS96049.1"/>
    <property type="molecule type" value="Genomic_DNA"/>
</dbReference>
<comment type="caution">
    <text evidence="2">The sequence shown here is derived from an EMBL/GenBank/DDBJ whole genome shotgun (WGS) entry which is preliminary data.</text>
</comment>
<dbReference type="Proteomes" id="UP001151760">
    <property type="component" value="Unassembled WGS sequence"/>
</dbReference>
<evidence type="ECO:0000313" key="3">
    <source>
        <dbReference type="Proteomes" id="UP001151760"/>
    </source>
</evidence>
<keyword evidence="3" id="KW-1185">Reference proteome</keyword>
<evidence type="ECO:0000313" key="2">
    <source>
        <dbReference type="EMBL" id="GJS96049.1"/>
    </source>
</evidence>
<name>A0ABQ5A0E2_9ASTR</name>
<sequence length="107" mass="12866">MVAVRDFKKFVLQRDGTFVDKPHKERKSFQRNKDDKNGKCEKNGLSVEIQIISSENVRNYQKSQNQKALFGRYWSESDEDEERRRQRTKSVIWLKLPDEVNFRNLKT</sequence>
<organism evidence="2 3">
    <name type="scientific">Tanacetum coccineum</name>
    <dbReference type="NCBI Taxonomy" id="301880"/>
    <lineage>
        <taxon>Eukaryota</taxon>
        <taxon>Viridiplantae</taxon>
        <taxon>Streptophyta</taxon>
        <taxon>Embryophyta</taxon>
        <taxon>Tracheophyta</taxon>
        <taxon>Spermatophyta</taxon>
        <taxon>Magnoliopsida</taxon>
        <taxon>eudicotyledons</taxon>
        <taxon>Gunneridae</taxon>
        <taxon>Pentapetalae</taxon>
        <taxon>asterids</taxon>
        <taxon>campanulids</taxon>
        <taxon>Asterales</taxon>
        <taxon>Asteraceae</taxon>
        <taxon>Asteroideae</taxon>
        <taxon>Anthemideae</taxon>
        <taxon>Anthemidinae</taxon>
        <taxon>Tanacetum</taxon>
    </lineage>
</organism>
<gene>
    <name evidence="2" type="ORF">Tco_0803017</name>
</gene>
<reference evidence="2" key="1">
    <citation type="journal article" date="2022" name="Int. J. Mol. Sci.">
        <title>Draft Genome of Tanacetum Coccineum: Genomic Comparison of Closely Related Tanacetum-Family Plants.</title>
        <authorList>
            <person name="Yamashiro T."/>
            <person name="Shiraishi A."/>
            <person name="Nakayama K."/>
            <person name="Satake H."/>
        </authorList>
    </citation>
    <scope>NUCLEOTIDE SEQUENCE</scope>
</reference>